<accession>A0ABU7JC14</accession>
<keyword evidence="1" id="KW-1133">Transmembrane helix</keyword>
<evidence type="ECO:0000313" key="3">
    <source>
        <dbReference type="Proteomes" id="UP001339167"/>
    </source>
</evidence>
<protein>
    <recommendedName>
        <fullName evidence="4">DUF2975 domain-containing protein</fullName>
    </recommendedName>
</protein>
<feature type="transmembrane region" description="Helical" evidence="1">
    <location>
        <begin position="18"/>
        <end position="43"/>
    </location>
</feature>
<dbReference type="Proteomes" id="UP001339167">
    <property type="component" value="Unassembled WGS sequence"/>
</dbReference>
<comment type="caution">
    <text evidence="2">The sequence shown here is derived from an EMBL/GenBank/DDBJ whole genome shotgun (WGS) entry which is preliminary data.</text>
</comment>
<evidence type="ECO:0000256" key="1">
    <source>
        <dbReference type="SAM" id="Phobius"/>
    </source>
</evidence>
<feature type="transmembrane region" description="Helical" evidence="1">
    <location>
        <begin position="63"/>
        <end position="82"/>
    </location>
</feature>
<gene>
    <name evidence="2" type="ORF">QWF21_01845</name>
</gene>
<proteinExistence type="predicted"/>
<keyword evidence="1" id="KW-0472">Membrane</keyword>
<sequence length="178" mass="20145">MDIQTHSRTHQIKQLSRYLYFVLTGMRYLLFLGGPAIVVVAWIPDGGLYLGNALIPIESISLLLKGGILALYAIGLLMMLRITQHFRQLMQQFMQGHIFHPKAIASVRGALHGGMLFFLLSWLYALLGSLYDYFVHARLDISFATEIVIACIYFGLMYTLLWALEIGADLNEESEMTI</sequence>
<dbReference type="RefSeq" id="WP_330086326.1">
    <property type="nucleotide sequence ID" value="NZ_JAUGZK010000001.1"/>
</dbReference>
<dbReference type="EMBL" id="JAUGZK010000001">
    <property type="protein sequence ID" value="MEE2022971.1"/>
    <property type="molecule type" value="Genomic_DNA"/>
</dbReference>
<evidence type="ECO:0008006" key="4">
    <source>
        <dbReference type="Google" id="ProtNLM"/>
    </source>
</evidence>
<feature type="transmembrane region" description="Helical" evidence="1">
    <location>
        <begin position="147"/>
        <end position="164"/>
    </location>
</feature>
<evidence type="ECO:0000313" key="2">
    <source>
        <dbReference type="EMBL" id="MEE2022971.1"/>
    </source>
</evidence>
<feature type="transmembrane region" description="Helical" evidence="1">
    <location>
        <begin position="103"/>
        <end position="127"/>
    </location>
</feature>
<organism evidence="2 3">
    <name type="scientific">Alkalimonas mucilaginosa</name>
    <dbReference type="NCBI Taxonomy" id="3057676"/>
    <lineage>
        <taxon>Bacteria</taxon>
        <taxon>Pseudomonadati</taxon>
        <taxon>Pseudomonadota</taxon>
        <taxon>Gammaproteobacteria</taxon>
        <taxon>Alkalimonas</taxon>
    </lineage>
</organism>
<reference evidence="2 3" key="1">
    <citation type="submission" date="2023-06" db="EMBL/GenBank/DDBJ databases">
        <title>Alkalimonas sp., MEB004 an alkaliphilic bacterium isolated from Lonar Lake, India.</title>
        <authorList>
            <person name="Joshi A."/>
            <person name="Thite S."/>
        </authorList>
    </citation>
    <scope>NUCLEOTIDE SEQUENCE [LARGE SCALE GENOMIC DNA]</scope>
    <source>
        <strain evidence="2 3">MEB004</strain>
    </source>
</reference>
<name>A0ABU7JC14_9GAMM</name>
<keyword evidence="3" id="KW-1185">Reference proteome</keyword>
<keyword evidence="1" id="KW-0812">Transmembrane</keyword>